<dbReference type="EMBL" id="JAOANI010000022">
    <property type="protein sequence ID" value="MCT7360226.1"/>
    <property type="molecule type" value="Genomic_DNA"/>
</dbReference>
<protein>
    <submittedName>
        <fullName evidence="5">3'-5' exonuclease</fullName>
    </submittedName>
</protein>
<dbReference type="InterPro" id="IPR013520">
    <property type="entry name" value="Ribonucl_H"/>
</dbReference>
<dbReference type="PANTHER" id="PTHR30231:SF4">
    <property type="entry name" value="PROTEIN NEN2"/>
    <property type="match status" value="1"/>
</dbReference>
<evidence type="ECO:0000256" key="3">
    <source>
        <dbReference type="ARBA" id="ARBA00022839"/>
    </source>
</evidence>
<proteinExistence type="predicted"/>
<evidence type="ECO:0000313" key="5">
    <source>
        <dbReference type="EMBL" id="MCT7360226.1"/>
    </source>
</evidence>
<gene>
    <name evidence="5" type="ORF">NYR02_14485</name>
</gene>
<dbReference type="NCBIfam" id="NF006602">
    <property type="entry name" value="PRK09146.1"/>
    <property type="match status" value="1"/>
</dbReference>
<dbReference type="SMART" id="SM00479">
    <property type="entry name" value="EXOIII"/>
    <property type="match status" value="1"/>
</dbReference>
<dbReference type="SUPFAM" id="SSF53098">
    <property type="entry name" value="Ribonuclease H-like"/>
    <property type="match status" value="1"/>
</dbReference>
<reference evidence="5" key="2">
    <citation type="submission" date="2022-08" db="EMBL/GenBank/DDBJ databases">
        <authorList>
            <person name="Dong C."/>
        </authorList>
    </citation>
    <scope>NUCLEOTIDE SEQUENCE</scope>
    <source>
        <strain evidence="5">59MF3M-4</strain>
    </source>
</reference>
<keyword evidence="3 5" id="KW-0269">Exonuclease</keyword>
<dbReference type="GO" id="GO:0006259">
    <property type="term" value="P:DNA metabolic process"/>
    <property type="evidence" value="ECO:0007669"/>
    <property type="project" value="UniProtKB-ARBA"/>
</dbReference>
<dbReference type="Gene3D" id="3.30.420.10">
    <property type="entry name" value="Ribonuclease H-like superfamily/Ribonuclease H"/>
    <property type="match status" value="1"/>
</dbReference>
<sequence>MFYLPRSQLQNESSLSVEDLSAVDWPARFHELAASARHPALKQYYQAGVPDAATAIADVPMVAMDFETTGLDPQQGGIVSIGLVPLTLARISCASAAHWIVRPRARLSHESIVVHGITHSDIASAPDLSKVLDELLAQLSGCVVVAHHRSIERRFLNNALLTRLGEGIEFPVIDTMALESRFRRQPGFLQRLRGHKPASVRLAESRKRYHLPFYRPHHAQTDALACAELLQAQIAHHFSPQTPLGELWS</sequence>
<dbReference type="InterPro" id="IPR012337">
    <property type="entry name" value="RNaseH-like_sf"/>
</dbReference>
<dbReference type="GO" id="GO:0005829">
    <property type="term" value="C:cytosol"/>
    <property type="evidence" value="ECO:0007669"/>
    <property type="project" value="TreeGrafter"/>
</dbReference>
<dbReference type="CDD" id="cd06127">
    <property type="entry name" value="DEDDh"/>
    <property type="match status" value="1"/>
</dbReference>
<keyword evidence="1" id="KW-0540">Nuclease</keyword>
<dbReference type="GO" id="GO:0008408">
    <property type="term" value="F:3'-5' exonuclease activity"/>
    <property type="evidence" value="ECO:0007669"/>
    <property type="project" value="TreeGrafter"/>
</dbReference>
<dbReference type="AlphaFoldDB" id="A0A9X3AJ23"/>
<dbReference type="GO" id="GO:0003676">
    <property type="term" value="F:nucleic acid binding"/>
    <property type="evidence" value="ECO:0007669"/>
    <property type="project" value="InterPro"/>
</dbReference>
<organism evidence="5 6">
    <name type="scientific">Thalassolituus pacificus</name>
    <dbReference type="NCBI Taxonomy" id="2975440"/>
    <lineage>
        <taxon>Bacteria</taxon>
        <taxon>Pseudomonadati</taxon>
        <taxon>Pseudomonadota</taxon>
        <taxon>Gammaproteobacteria</taxon>
        <taxon>Oceanospirillales</taxon>
        <taxon>Oceanospirillaceae</taxon>
        <taxon>Thalassolituus</taxon>
    </lineage>
</organism>
<dbReference type="PANTHER" id="PTHR30231">
    <property type="entry name" value="DNA POLYMERASE III SUBUNIT EPSILON"/>
    <property type="match status" value="1"/>
</dbReference>
<name>A0A9X3AJ23_9GAMM</name>
<accession>A0A9X3AJ23</accession>
<dbReference type="InterPro" id="IPR036397">
    <property type="entry name" value="RNaseH_sf"/>
</dbReference>
<feature type="domain" description="Exonuclease" evidence="4">
    <location>
        <begin position="60"/>
        <end position="239"/>
    </location>
</feature>
<evidence type="ECO:0000256" key="1">
    <source>
        <dbReference type="ARBA" id="ARBA00022722"/>
    </source>
</evidence>
<dbReference type="Pfam" id="PF00929">
    <property type="entry name" value="RNase_T"/>
    <property type="match status" value="1"/>
</dbReference>
<dbReference type="RefSeq" id="WP_260977066.1">
    <property type="nucleotide sequence ID" value="NZ_JAOANI010000022.1"/>
</dbReference>
<evidence type="ECO:0000256" key="2">
    <source>
        <dbReference type="ARBA" id="ARBA00022801"/>
    </source>
</evidence>
<evidence type="ECO:0000313" key="6">
    <source>
        <dbReference type="Proteomes" id="UP001147830"/>
    </source>
</evidence>
<comment type="caution">
    <text evidence="5">The sequence shown here is derived from an EMBL/GenBank/DDBJ whole genome shotgun (WGS) entry which is preliminary data.</text>
</comment>
<keyword evidence="6" id="KW-1185">Reference proteome</keyword>
<keyword evidence="2" id="KW-0378">Hydrolase</keyword>
<reference evidence="5" key="1">
    <citation type="journal article" date="2022" name="Front. Microbiol.">
        <title>Genome-based taxonomic rearrangement of Oceanobacter-related bacteria including the description of Thalassolituus hydrocarbonoclasticus sp. nov. and Thalassolituus pacificus sp. nov. and emended description of the genus Thalassolituus.</title>
        <authorList>
            <person name="Dong C."/>
            <person name="Wei L."/>
            <person name="Wang J."/>
            <person name="Lai Q."/>
            <person name="Huang Z."/>
            <person name="Shao Z."/>
        </authorList>
    </citation>
    <scope>NUCLEOTIDE SEQUENCE</scope>
    <source>
        <strain evidence="5">59MF3M-4</strain>
    </source>
</reference>
<dbReference type="Proteomes" id="UP001147830">
    <property type="component" value="Unassembled WGS sequence"/>
</dbReference>
<evidence type="ECO:0000259" key="4">
    <source>
        <dbReference type="SMART" id="SM00479"/>
    </source>
</evidence>